<dbReference type="SUPFAM" id="SSF51011">
    <property type="entry name" value="Glycosyl hydrolase domain"/>
    <property type="match status" value="1"/>
</dbReference>
<evidence type="ECO:0000256" key="5">
    <source>
        <dbReference type="ARBA" id="ARBA00022600"/>
    </source>
</evidence>
<evidence type="ECO:0000256" key="7">
    <source>
        <dbReference type="ARBA" id="ARBA00022679"/>
    </source>
</evidence>
<dbReference type="GO" id="GO:0005978">
    <property type="term" value="P:glycogen biosynthetic process"/>
    <property type="evidence" value="ECO:0007669"/>
    <property type="project" value="UniProtKB-UniRule"/>
</dbReference>
<dbReference type="FunFam" id="2.60.40.10:FF:000169">
    <property type="entry name" value="1,4-alpha-glucan branching enzyme GlgB"/>
    <property type="match status" value="1"/>
</dbReference>
<dbReference type="RefSeq" id="WP_166313414.1">
    <property type="nucleotide sequence ID" value="NZ_WOTH01000006.1"/>
</dbReference>
<proteinExistence type="inferred from homology"/>
<dbReference type="CDD" id="cd11322">
    <property type="entry name" value="AmyAc_Glg_BE"/>
    <property type="match status" value="1"/>
</dbReference>
<gene>
    <name evidence="10 13" type="primary">glgB</name>
    <name evidence="13" type="ORF">GOB87_04780</name>
</gene>
<dbReference type="InterPro" id="IPR013780">
    <property type="entry name" value="Glyco_hydro_b"/>
</dbReference>
<dbReference type="NCBIfam" id="NF008967">
    <property type="entry name" value="PRK12313.1"/>
    <property type="match status" value="1"/>
</dbReference>
<protein>
    <recommendedName>
        <fullName evidence="10">1,4-alpha-glucan branching enzyme GlgB</fullName>
        <ecNumber evidence="10">2.4.1.18</ecNumber>
    </recommendedName>
    <alternativeName>
        <fullName evidence="10">1,4-alpha-D-glucan:1,4-alpha-D-glucan 6-glucosyl-transferase</fullName>
    </alternativeName>
    <alternativeName>
        <fullName evidence="10">Alpha-(1-&gt;4)-glucan branching enzyme</fullName>
    </alternativeName>
    <alternativeName>
        <fullName evidence="10">Glycogen branching enzyme</fullName>
        <shortName evidence="10">BE</shortName>
    </alternativeName>
</protein>
<evidence type="ECO:0000256" key="11">
    <source>
        <dbReference type="PIRSR" id="PIRSR000463-1"/>
    </source>
</evidence>
<feature type="domain" description="Glycosyl hydrolase family 13 catalytic" evidence="12">
    <location>
        <begin position="259"/>
        <end position="628"/>
    </location>
</feature>
<dbReference type="GO" id="GO:0003844">
    <property type="term" value="F:1,4-alpha-glucan branching enzyme activity"/>
    <property type="evidence" value="ECO:0007669"/>
    <property type="project" value="UniProtKB-UniRule"/>
</dbReference>
<dbReference type="Proteomes" id="UP000597459">
    <property type="component" value="Unassembled WGS sequence"/>
</dbReference>
<dbReference type="InterPro" id="IPR014756">
    <property type="entry name" value="Ig_E-set"/>
</dbReference>
<evidence type="ECO:0000313" key="14">
    <source>
        <dbReference type="Proteomes" id="UP000597459"/>
    </source>
</evidence>
<evidence type="ECO:0000313" key="13">
    <source>
        <dbReference type="EMBL" id="NHO53276.1"/>
    </source>
</evidence>
<dbReference type="FunFam" id="3.20.20.80:FF:000003">
    <property type="entry name" value="1,4-alpha-glucan branching enzyme GlgB"/>
    <property type="match status" value="1"/>
</dbReference>
<name>A0A967B6U7_9PROT</name>
<keyword evidence="5 10" id="KW-0321">Glycogen metabolism</keyword>
<dbReference type="HAMAP" id="MF_00685">
    <property type="entry name" value="GlgB"/>
    <property type="match status" value="1"/>
</dbReference>
<comment type="catalytic activity">
    <reaction evidence="1 10">
        <text>Transfers a segment of a (1-&gt;4)-alpha-D-glucan chain to a primary hydroxy group in a similar glucan chain.</text>
        <dbReference type="EC" id="2.4.1.18"/>
    </reaction>
</comment>
<dbReference type="PIRSF" id="PIRSF000463">
    <property type="entry name" value="GlgB"/>
    <property type="match status" value="1"/>
</dbReference>
<dbReference type="InterPro" id="IPR017853">
    <property type="entry name" value="GH"/>
</dbReference>
<comment type="function">
    <text evidence="2 10">Catalyzes the formation of the alpha-1,6-glucosidic linkages in glycogen by scission of a 1,4-alpha-linked oligosaccharide from growing alpha-1,4-glucan chains and the subsequent attachment of the oligosaccharide to the alpha-1,6 position.</text>
</comment>
<comment type="subunit">
    <text evidence="10">Monomer.</text>
</comment>
<keyword evidence="7 10" id="KW-0808">Transferase</keyword>
<sequence>MPTRQDRNGALYHVPENTDDLLAGRCGDPFSILGRHNAGSLDIVRVFYPHAAKVRLLVERPRSPPIERAMRPVDDTGMFIGTIRKGASYRLRVIWADATEEVSDPYSFGPILPEEELHAFAEGRHFHVHHLLGAHPVTLHGVTGVRFAVWAPNARRVSAIGDFNIWDGRRHPMRLRHRAGVWELFIPGLTAGERYKFEIMAQDGTLLPQKADPFARRTELPPATASVVARNDPFPWTDDAWMATRAARHAPQAPLSIYEVHTLSWRRPNGDPDRIATWRDLTRDLIPYAVENGFTHIELLPIMEYPFGGSWGYQTLALFAPTARHGSPEDFAAFVNACHDAGIGIILDWVPAHFPNDLHGLACFDGTALFEHADPREGMHRDWNTLIYNYGRHEVRAFLISSALMWCEHFHVDGLRVDAVASMLYRDYSRQSGDWLPNIHGGRENLEAVSFLRELTDTLQRHAPDVQIVAEESTAWPGVTHPTVDGGLGFSFKWNMGWMHDTLHFMQRDPLWRGHHLSEILFGTHYAFSERFVLPLSHDEVTHGKGSLLARMPGDSWQQHANLRAYFAFMWTHPGKKLLFMGGEIAQVQEWNHDGELDWRSLSEPSKLGMQRLVRDLNHTLRSYPALHELDIDPAGFSWLINDDDANVVFAWARFALSAPPIVMVWNATPVIRHAYRVGVPNAGDWHEIINTDASVYGGSNVGNGGRVTAQAVASHGCDWSVELVLPPLAVLILSPTLEEAG</sequence>
<dbReference type="Gene3D" id="2.60.40.1180">
    <property type="entry name" value="Golgi alpha-mannosidase II"/>
    <property type="match status" value="1"/>
</dbReference>
<dbReference type="CDD" id="cd02855">
    <property type="entry name" value="E_set_GBE_prok_N"/>
    <property type="match status" value="1"/>
</dbReference>
<dbReference type="PANTHER" id="PTHR43651">
    <property type="entry name" value="1,4-ALPHA-GLUCAN-BRANCHING ENZYME"/>
    <property type="match status" value="1"/>
</dbReference>
<accession>A0A967B6U7</accession>
<dbReference type="SUPFAM" id="SSF81296">
    <property type="entry name" value="E set domains"/>
    <property type="match status" value="2"/>
</dbReference>
<dbReference type="Pfam" id="PF02806">
    <property type="entry name" value="Alpha-amylase_C"/>
    <property type="match status" value="1"/>
</dbReference>
<organism evidence="13 14">
    <name type="scientific">Acetobacter estunensis</name>
    <dbReference type="NCBI Taxonomy" id="104097"/>
    <lineage>
        <taxon>Bacteria</taxon>
        <taxon>Pseudomonadati</taxon>
        <taxon>Pseudomonadota</taxon>
        <taxon>Alphaproteobacteria</taxon>
        <taxon>Acetobacterales</taxon>
        <taxon>Acetobacteraceae</taxon>
        <taxon>Acetobacter</taxon>
    </lineage>
</organism>
<evidence type="ECO:0000256" key="3">
    <source>
        <dbReference type="ARBA" id="ARBA00004964"/>
    </source>
</evidence>
<feature type="active site" description="Nucleophile" evidence="10 11">
    <location>
        <position position="418"/>
    </location>
</feature>
<dbReference type="GO" id="GO:0004553">
    <property type="term" value="F:hydrolase activity, hydrolyzing O-glycosyl compounds"/>
    <property type="evidence" value="ECO:0007669"/>
    <property type="project" value="InterPro"/>
</dbReference>
<feature type="active site" description="Proton donor" evidence="10 11">
    <location>
        <position position="471"/>
    </location>
</feature>
<keyword evidence="14" id="KW-1185">Reference proteome</keyword>
<evidence type="ECO:0000256" key="1">
    <source>
        <dbReference type="ARBA" id="ARBA00000826"/>
    </source>
</evidence>
<keyword evidence="6 10" id="KW-0328">Glycosyltransferase</keyword>
<comment type="similarity">
    <text evidence="4 10">Belongs to the glycosyl hydrolase 13 family. GlgB subfamily.</text>
</comment>
<keyword evidence="8 10" id="KW-0320">Glycogen biosynthesis</keyword>
<dbReference type="PANTHER" id="PTHR43651:SF3">
    <property type="entry name" value="1,4-ALPHA-GLUCAN-BRANCHING ENZYME"/>
    <property type="match status" value="1"/>
</dbReference>
<dbReference type="InterPro" id="IPR037439">
    <property type="entry name" value="Branching_enzy"/>
</dbReference>
<dbReference type="GO" id="GO:0043169">
    <property type="term" value="F:cation binding"/>
    <property type="evidence" value="ECO:0007669"/>
    <property type="project" value="InterPro"/>
</dbReference>
<evidence type="ECO:0000256" key="10">
    <source>
        <dbReference type="HAMAP-Rule" id="MF_00685"/>
    </source>
</evidence>
<dbReference type="SMART" id="SM00642">
    <property type="entry name" value="Aamy"/>
    <property type="match status" value="1"/>
</dbReference>
<dbReference type="InterPro" id="IPR006407">
    <property type="entry name" value="GlgB"/>
</dbReference>
<reference evidence="13" key="1">
    <citation type="submission" date="2019-11" db="EMBL/GenBank/DDBJ databases">
        <title>Description of new Acetobacter species.</title>
        <authorList>
            <person name="Cleenwerck I."/>
            <person name="Sombolestani A.S."/>
        </authorList>
    </citation>
    <scope>NUCLEOTIDE SEQUENCE</scope>
    <source>
        <strain evidence="13">LMG 1626</strain>
    </source>
</reference>
<evidence type="ECO:0000256" key="2">
    <source>
        <dbReference type="ARBA" id="ARBA00002953"/>
    </source>
</evidence>
<dbReference type="EMBL" id="WOTH01000006">
    <property type="protein sequence ID" value="NHO53276.1"/>
    <property type="molecule type" value="Genomic_DNA"/>
</dbReference>
<dbReference type="InterPro" id="IPR006047">
    <property type="entry name" value="GH13_cat_dom"/>
</dbReference>
<dbReference type="AlphaFoldDB" id="A0A967B6U7"/>
<evidence type="ECO:0000256" key="4">
    <source>
        <dbReference type="ARBA" id="ARBA00009000"/>
    </source>
</evidence>
<dbReference type="FunFam" id="2.60.40.1180:FF:000002">
    <property type="entry name" value="1,4-alpha-glucan branching enzyme GlgB"/>
    <property type="match status" value="1"/>
</dbReference>
<evidence type="ECO:0000259" key="12">
    <source>
        <dbReference type="SMART" id="SM00642"/>
    </source>
</evidence>
<dbReference type="Gene3D" id="2.60.40.10">
    <property type="entry name" value="Immunoglobulins"/>
    <property type="match status" value="1"/>
</dbReference>
<dbReference type="NCBIfam" id="NF003811">
    <property type="entry name" value="PRK05402.1"/>
    <property type="match status" value="1"/>
</dbReference>
<dbReference type="InterPro" id="IPR013783">
    <property type="entry name" value="Ig-like_fold"/>
</dbReference>
<dbReference type="InterPro" id="IPR044143">
    <property type="entry name" value="GlgB_N_E_set_prok"/>
</dbReference>
<dbReference type="GO" id="GO:0005829">
    <property type="term" value="C:cytosol"/>
    <property type="evidence" value="ECO:0007669"/>
    <property type="project" value="TreeGrafter"/>
</dbReference>
<dbReference type="NCBIfam" id="TIGR01515">
    <property type="entry name" value="branching_enzym"/>
    <property type="match status" value="1"/>
</dbReference>
<dbReference type="EC" id="2.4.1.18" evidence="10"/>
<dbReference type="SUPFAM" id="SSF51445">
    <property type="entry name" value="(Trans)glycosidases"/>
    <property type="match status" value="1"/>
</dbReference>
<evidence type="ECO:0000256" key="9">
    <source>
        <dbReference type="ARBA" id="ARBA00023277"/>
    </source>
</evidence>
<dbReference type="InterPro" id="IPR054169">
    <property type="entry name" value="GlgB_N"/>
</dbReference>
<dbReference type="Pfam" id="PF02922">
    <property type="entry name" value="CBM_48"/>
    <property type="match status" value="1"/>
</dbReference>
<evidence type="ECO:0000256" key="8">
    <source>
        <dbReference type="ARBA" id="ARBA00023056"/>
    </source>
</evidence>
<comment type="pathway">
    <text evidence="3 10">Glycan biosynthesis; glycogen biosynthesis.</text>
</comment>
<dbReference type="InterPro" id="IPR006048">
    <property type="entry name" value="A-amylase/branching_C"/>
</dbReference>
<dbReference type="InterPro" id="IPR004193">
    <property type="entry name" value="Glyco_hydro_13_N"/>
</dbReference>
<evidence type="ECO:0000256" key="6">
    <source>
        <dbReference type="ARBA" id="ARBA00022676"/>
    </source>
</evidence>
<keyword evidence="9 10" id="KW-0119">Carbohydrate metabolism</keyword>
<dbReference type="Pfam" id="PF22019">
    <property type="entry name" value="GlgB_N"/>
    <property type="match status" value="1"/>
</dbReference>
<comment type="caution">
    <text evidence="13">The sequence shown here is derived from an EMBL/GenBank/DDBJ whole genome shotgun (WGS) entry which is preliminary data.</text>
</comment>
<dbReference type="Gene3D" id="3.20.20.80">
    <property type="entry name" value="Glycosidases"/>
    <property type="match status" value="1"/>
</dbReference>